<comment type="caution">
    <text evidence="1">The sequence shown here is derived from an EMBL/GenBank/DDBJ whole genome shotgun (WGS) entry which is preliminary data.</text>
</comment>
<organism evidence="1 2">
    <name type="scientific">Trifolium medium</name>
    <dbReference type="NCBI Taxonomy" id="97028"/>
    <lineage>
        <taxon>Eukaryota</taxon>
        <taxon>Viridiplantae</taxon>
        <taxon>Streptophyta</taxon>
        <taxon>Embryophyta</taxon>
        <taxon>Tracheophyta</taxon>
        <taxon>Spermatophyta</taxon>
        <taxon>Magnoliopsida</taxon>
        <taxon>eudicotyledons</taxon>
        <taxon>Gunneridae</taxon>
        <taxon>Pentapetalae</taxon>
        <taxon>rosids</taxon>
        <taxon>fabids</taxon>
        <taxon>Fabales</taxon>
        <taxon>Fabaceae</taxon>
        <taxon>Papilionoideae</taxon>
        <taxon>50 kb inversion clade</taxon>
        <taxon>NPAAA clade</taxon>
        <taxon>Hologalegina</taxon>
        <taxon>IRL clade</taxon>
        <taxon>Trifolieae</taxon>
        <taxon>Trifolium</taxon>
    </lineage>
</organism>
<protein>
    <submittedName>
        <fullName evidence="1">Uncharacterized protein</fullName>
    </submittedName>
</protein>
<sequence>MASEAIESQENMAIEANADVYYDMAEKANGSKDGYIPIMQ</sequence>
<name>A0A392UW36_9FABA</name>
<feature type="non-terminal residue" evidence="1">
    <location>
        <position position="40"/>
    </location>
</feature>
<proteinExistence type="predicted"/>
<keyword evidence="2" id="KW-1185">Reference proteome</keyword>
<dbReference type="AlphaFoldDB" id="A0A392UW36"/>
<accession>A0A392UW36</accession>
<reference evidence="1 2" key="1">
    <citation type="journal article" date="2018" name="Front. Plant Sci.">
        <title>Red Clover (Trifolium pratense) and Zigzag Clover (T. medium) - A Picture of Genomic Similarities and Differences.</title>
        <authorList>
            <person name="Dluhosova J."/>
            <person name="Istvanek J."/>
            <person name="Nedelnik J."/>
            <person name="Repkova J."/>
        </authorList>
    </citation>
    <scope>NUCLEOTIDE SEQUENCE [LARGE SCALE GENOMIC DNA]</scope>
    <source>
        <strain evidence="2">cv. 10/8</strain>
        <tissue evidence="1">Leaf</tissue>
    </source>
</reference>
<dbReference type="Proteomes" id="UP000265520">
    <property type="component" value="Unassembled WGS sequence"/>
</dbReference>
<evidence type="ECO:0000313" key="1">
    <source>
        <dbReference type="EMBL" id="MCI79403.1"/>
    </source>
</evidence>
<evidence type="ECO:0000313" key="2">
    <source>
        <dbReference type="Proteomes" id="UP000265520"/>
    </source>
</evidence>
<dbReference type="EMBL" id="LXQA010972937">
    <property type="protein sequence ID" value="MCI79403.1"/>
    <property type="molecule type" value="Genomic_DNA"/>
</dbReference>